<keyword evidence="3" id="KW-1133">Transmembrane helix</keyword>
<accession>A0A8B7Z6U7</accession>
<comment type="similarity">
    <text evidence="1">Belongs to the WSCD family.</text>
</comment>
<dbReference type="OMA" id="VEMHATI"/>
<evidence type="ECO:0000259" key="4">
    <source>
        <dbReference type="PROSITE" id="PS51212"/>
    </source>
</evidence>
<reference evidence="6" key="1">
    <citation type="submission" date="2025-08" db="UniProtKB">
        <authorList>
            <consortium name="RefSeq"/>
        </authorList>
    </citation>
    <scope>IDENTIFICATION</scope>
</reference>
<sequence>MTLRYLGPVCIGLGLASGFILLYLSQGVEQRSETVQPLRRWEVKKDTATKSTNSTVSARAHRLVPRRLPAFNGSSYYKVSNQTWVMGPPGVTVDMPGVYRGCVPRPKDEVSLSEVVTGGLVEKSPKMTVEVCLRRCIAESFTYAALSRGMECFCSDVRGQTALLNYTESANCNISCPGRSQQGCGGLEYMSLYRTSVPDTRCSDVRLNPVGSLPLIALASYPRSGSSWTRLLIERATGFLTGTVHPREKLFSFFDKRFPAVRMDYRRNQTVCVKSHFYTLSHIQSFERTILLVRNPYHSIVSEIFRIHTVETNGTVNDSLKFIRSKAWERYTLKEARRWRDTAIQWITKTQRIMVSHYEDRQRNTYEELAKIVKFLDVPVPQERLLCAVQECPSSTSRFLGSILPAEHLGGRLYLRQNPYPAKTRVLLDSYIKEVNATLQKHNLTTLPSDYSVEAF</sequence>
<dbReference type="SMART" id="SM00321">
    <property type="entry name" value="WSC"/>
    <property type="match status" value="1"/>
</dbReference>
<dbReference type="InterPro" id="IPR051589">
    <property type="entry name" value="Sialate-O-sulfotransferase"/>
</dbReference>
<dbReference type="RefSeq" id="XP_022101368.1">
    <property type="nucleotide sequence ID" value="XM_022245676.1"/>
</dbReference>
<name>A0A8B7Z6U7_ACAPL</name>
<dbReference type="Pfam" id="PF01822">
    <property type="entry name" value="WSC"/>
    <property type="match status" value="1"/>
</dbReference>
<evidence type="ECO:0000313" key="5">
    <source>
        <dbReference type="Proteomes" id="UP000694845"/>
    </source>
</evidence>
<dbReference type="KEGG" id="aplc:110985002"/>
<dbReference type="InterPro" id="IPR000863">
    <property type="entry name" value="Sulfotransferase_dom"/>
</dbReference>
<keyword evidence="5" id="KW-1185">Reference proteome</keyword>
<evidence type="ECO:0000256" key="1">
    <source>
        <dbReference type="ARBA" id="ARBA00010236"/>
    </source>
</evidence>
<organism evidence="5 6">
    <name type="scientific">Acanthaster planci</name>
    <name type="common">Crown-of-thorns starfish</name>
    <dbReference type="NCBI Taxonomy" id="133434"/>
    <lineage>
        <taxon>Eukaryota</taxon>
        <taxon>Metazoa</taxon>
        <taxon>Echinodermata</taxon>
        <taxon>Eleutherozoa</taxon>
        <taxon>Asterozoa</taxon>
        <taxon>Asteroidea</taxon>
        <taxon>Valvatacea</taxon>
        <taxon>Valvatida</taxon>
        <taxon>Acanthasteridae</taxon>
        <taxon>Acanthaster</taxon>
    </lineage>
</organism>
<dbReference type="Pfam" id="PF00685">
    <property type="entry name" value="Sulfotransfer_1"/>
    <property type="match status" value="1"/>
</dbReference>
<dbReference type="SUPFAM" id="SSF52540">
    <property type="entry name" value="P-loop containing nucleoside triphosphate hydrolases"/>
    <property type="match status" value="1"/>
</dbReference>
<dbReference type="OrthoDB" id="5985073at2759"/>
<dbReference type="PANTHER" id="PTHR45964">
    <property type="entry name" value="WSCD FAMILY MEMBER CG9164"/>
    <property type="match status" value="1"/>
</dbReference>
<dbReference type="GeneID" id="110985002"/>
<dbReference type="PROSITE" id="PS51212">
    <property type="entry name" value="WSC"/>
    <property type="match status" value="1"/>
</dbReference>
<dbReference type="InterPro" id="IPR002889">
    <property type="entry name" value="WSC_carb-bd"/>
</dbReference>
<evidence type="ECO:0000256" key="3">
    <source>
        <dbReference type="SAM" id="Phobius"/>
    </source>
</evidence>
<feature type="transmembrane region" description="Helical" evidence="3">
    <location>
        <begin position="6"/>
        <end position="24"/>
    </location>
</feature>
<keyword evidence="2" id="KW-0677">Repeat</keyword>
<protein>
    <submittedName>
        <fullName evidence="6">WSC domain-containing protein 2-like</fullName>
    </submittedName>
</protein>
<dbReference type="PANTHER" id="PTHR45964:SF9">
    <property type="entry name" value="SULFOTRANSFERASE"/>
    <property type="match status" value="1"/>
</dbReference>
<proteinExistence type="inferred from homology"/>
<evidence type="ECO:0000256" key="2">
    <source>
        <dbReference type="ARBA" id="ARBA00022737"/>
    </source>
</evidence>
<dbReference type="GO" id="GO:0008146">
    <property type="term" value="F:sulfotransferase activity"/>
    <property type="evidence" value="ECO:0007669"/>
    <property type="project" value="InterPro"/>
</dbReference>
<keyword evidence="3" id="KW-0472">Membrane</keyword>
<keyword evidence="3" id="KW-0812">Transmembrane</keyword>
<gene>
    <name evidence="6" type="primary">LOC110985002</name>
</gene>
<evidence type="ECO:0000313" key="6">
    <source>
        <dbReference type="RefSeq" id="XP_022101368.1"/>
    </source>
</evidence>
<dbReference type="Gene3D" id="3.40.50.300">
    <property type="entry name" value="P-loop containing nucleotide triphosphate hydrolases"/>
    <property type="match status" value="1"/>
</dbReference>
<dbReference type="Proteomes" id="UP000694845">
    <property type="component" value="Unplaced"/>
</dbReference>
<dbReference type="AlphaFoldDB" id="A0A8B7Z6U7"/>
<feature type="domain" description="WSC" evidence="4">
    <location>
        <begin position="96"/>
        <end position="196"/>
    </location>
</feature>
<dbReference type="InterPro" id="IPR027417">
    <property type="entry name" value="P-loop_NTPase"/>
</dbReference>